<evidence type="ECO:0000256" key="3">
    <source>
        <dbReference type="ARBA" id="ARBA00022989"/>
    </source>
</evidence>
<evidence type="ECO:0000256" key="6">
    <source>
        <dbReference type="SAM" id="Phobius"/>
    </source>
</evidence>
<feature type="domain" description="Bicarbonate transporter-like transmembrane" evidence="7">
    <location>
        <begin position="347"/>
        <end position="675"/>
    </location>
</feature>
<feature type="compositionally biased region" description="Basic and acidic residues" evidence="5">
    <location>
        <begin position="103"/>
        <end position="114"/>
    </location>
</feature>
<dbReference type="Proteomes" id="UP000265618">
    <property type="component" value="Unassembled WGS sequence"/>
</dbReference>
<evidence type="ECO:0000259" key="7">
    <source>
        <dbReference type="Pfam" id="PF00955"/>
    </source>
</evidence>
<dbReference type="InterPro" id="IPR003020">
    <property type="entry name" value="HCO3_transpt_euk"/>
</dbReference>
<dbReference type="Pfam" id="PF00955">
    <property type="entry name" value="HCO3_cotransp"/>
    <property type="match status" value="2"/>
</dbReference>
<dbReference type="PANTHER" id="PTHR11453">
    <property type="entry name" value="ANION EXCHANGE PROTEIN"/>
    <property type="match status" value="1"/>
</dbReference>
<gene>
    <name evidence="8" type="ORF">KIPB_001474</name>
</gene>
<dbReference type="InterPro" id="IPR011531">
    <property type="entry name" value="HCO3_transpt-like_TM_dom"/>
</dbReference>
<keyword evidence="4 6" id="KW-0472">Membrane</keyword>
<dbReference type="GO" id="GO:0006820">
    <property type="term" value="P:monoatomic anion transport"/>
    <property type="evidence" value="ECO:0007669"/>
    <property type="project" value="InterPro"/>
</dbReference>
<feature type="transmembrane region" description="Helical" evidence="6">
    <location>
        <begin position="617"/>
        <end position="634"/>
    </location>
</feature>
<feature type="transmembrane region" description="Helical" evidence="6">
    <location>
        <begin position="482"/>
        <end position="503"/>
    </location>
</feature>
<proteinExistence type="predicted"/>
<feature type="domain" description="Bicarbonate transporter-like transmembrane" evidence="7">
    <location>
        <begin position="171"/>
        <end position="344"/>
    </location>
</feature>
<feature type="transmembrane region" description="Helical" evidence="6">
    <location>
        <begin position="386"/>
        <end position="406"/>
    </location>
</feature>
<evidence type="ECO:0000313" key="8">
    <source>
        <dbReference type="EMBL" id="GIQ80643.1"/>
    </source>
</evidence>
<evidence type="ECO:0000313" key="9">
    <source>
        <dbReference type="Proteomes" id="UP000265618"/>
    </source>
</evidence>
<evidence type="ECO:0000256" key="4">
    <source>
        <dbReference type="ARBA" id="ARBA00023136"/>
    </source>
</evidence>
<dbReference type="EMBL" id="BDIP01000211">
    <property type="protein sequence ID" value="GIQ80643.1"/>
    <property type="molecule type" value="Genomic_DNA"/>
</dbReference>
<keyword evidence="2 6" id="KW-0812">Transmembrane</keyword>
<feature type="transmembrane region" description="Helical" evidence="6">
    <location>
        <begin position="348"/>
        <end position="366"/>
    </location>
</feature>
<feature type="transmembrane region" description="Helical" evidence="6">
    <location>
        <begin position="571"/>
        <end position="591"/>
    </location>
</feature>
<keyword evidence="9" id="KW-1185">Reference proteome</keyword>
<dbReference type="GO" id="GO:0005452">
    <property type="term" value="F:solute:inorganic anion antiporter activity"/>
    <property type="evidence" value="ECO:0007669"/>
    <property type="project" value="InterPro"/>
</dbReference>
<evidence type="ECO:0000256" key="5">
    <source>
        <dbReference type="SAM" id="MobiDB-lite"/>
    </source>
</evidence>
<dbReference type="PANTHER" id="PTHR11453:SF127">
    <property type="entry name" value="SOLUTE CARRIER FAMILY 4 MEMBER 11"/>
    <property type="match status" value="1"/>
</dbReference>
<dbReference type="Gene3D" id="1.10.287.570">
    <property type="entry name" value="Helical hairpin bin"/>
    <property type="match status" value="1"/>
</dbReference>
<dbReference type="OrthoDB" id="1735926at2759"/>
<sequence length="684" mass="75142">MGLLDIAVEGAPMTKMANAVEAVPLPDMRPRSNSLAAKRPLPLELKDSIALQMASARQSGSNLNLLSRPRAPIPSGPKGKESKAGGNQTQAQGAKGGTLSGRDTPKSGHGRWREPSMLGLPTGRMHGASFNAATTYSRNVSPCHTPTKAEQQANERGRHRFHLDPLAKSGKFFGGVKADVCRRSKWYVHDWVEGFVSFKKTLSTVFTLFLAVLTPTIAFGVFGANTTNHLLGVNEALIASGVMGLLWSACAGQPMILVGPTGLVMVFIAALYAQCLWVFGDDALFLPFYAWSCIWMGVACILMAGLEWSVLIRRFTRFIDEIHAALVSLIFLYDAFEELTHYASGEDVHTDSVIFSILITIVVAWLASQLHRARDSRFLSARARNFASEFAMPIAVLAGVGLRYVFPSVELEALELGHSDSESGESTSIWSVVDLMPGDMPWYMPLLCVFPGVFGAILLFIDEGCTARLINNPHKYKVNKGAAYHLDLCVIGVGTIVSGLFGWPIVVGSTVQSIMHVLSMGVVETTVDPHTKAVQSRCVRCAENRLSGAMIAALLLCSLLISDYLEMIPMPVYWGLFVFIGYTTLSQVQLWERIQILFMSPNLYPPQHYVRHVRKRALVAFTIVQAGILIFFFAVEHSSYGIIFPLFIPCLIPLREKLLPRFFTRQDLHQLDKEEEPAATGFGT</sequence>
<feature type="transmembrane region" description="Helical" evidence="6">
    <location>
        <begin position="285"/>
        <end position="306"/>
    </location>
</feature>
<protein>
    <submittedName>
        <fullName evidence="8">Bicarbonate transporter, eukaryotic</fullName>
    </submittedName>
</protein>
<dbReference type="GO" id="GO:0050801">
    <property type="term" value="P:monoatomic ion homeostasis"/>
    <property type="evidence" value="ECO:0007669"/>
    <property type="project" value="TreeGrafter"/>
</dbReference>
<name>A0A9K3CNS5_9EUKA</name>
<organism evidence="8 9">
    <name type="scientific">Kipferlia bialata</name>
    <dbReference type="NCBI Taxonomy" id="797122"/>
    <lineage>
        <taxon>Eukaryota</taxon>
        <taxon>Metamonada</taxon>
        <taxon>Carpediemonas-like organisms</taxon>
        <taxon>Kipferlia</taxon>
    </lineage>
</organism>
<comment type="caution">
    <text evidence="8">The sequence shown here is derived from an EMBL/GenBank/DDBJ whole genome shotgun (WGS) entry which is preliminary data.</text>
</comment>
<accession>A0A9K3CNS5</accession>
<reference evidence="8 9" key="1">
    <citation type="journal article" date="2018" name="PLoS ONE">
        <title>The draft genome of Kipferlia bialata reveals reductive genome evolution in fornicate parasites.</title>
        <authorList>
            <person name="Tanifuji G."/>
            <person name="Takabayashi S."/>
            <person name="Kume K."/>
            <person name="Takagi M."/>
            <person name="Nakayama T."/>
            <person name="Kamikawa R."/>
            <person name="Inagaki Y."/>
            <person name="Hashimoto T."/>
        </authorList>
    </citation>
    <scope>NUCLEOTIDE SEQUENCE [LARGE SCALE GENOMIC DNA]</scope>
    <source>
        <strain evidence="8">NY0173</strain>
    </source>
</reference>
<feature type="transmembrane region" description="Helical" evidence="6">
    <location>
        <begin position="442"/>
        <end position="461"/>
    </location>
</feature>
<dbReference type="GO" id="GO:0005886">
    <property type="term" value="C:plasma membrane"/>
    <property type="evidence" value="ECO:0007669"/>
    <property type="project" value="TreeGrafter"/>
</dbReference>
<feature type="transmembrane region" description="Helical" evidence="6">
    <location>
        <begin position="256"/>
        <end position="279"/>
    </location>
</feature>
<keyword evidence="3 6" id="KW-1133">Transmembrane helix</keyword>
<evidence type="ECO:0000256" key="1">
    <source>
        <dbReference type="ARBA" id="ARBA00004141"/>
    </source>
</evidence>
<feature type="transmembrane region" description="Helical" evidence="6">
    <location>
        <begin position="230"/>
        <end position="249"/>
    </location>
</feature>
<feature type="transmembrane region" description="Helical" evidence="6">
    <location>
        <begin position="205"/>
        <end position="224"/>
    </location>
</feature>
<feature type="region of interest" description="Disordered" evidence="5">
    <location>
        <begin position="58"/>
        <end position="124"/>
    </location>
</feature>
<comment type="subcellular location">
    <subcellularLocation>
        <location evidence="1">Membrane</location>
        <topology evidence="1">Multi-pass membrane protein</topology>
    </subcellularLocation>
</comment>
<evidence type="ECO:0000256" key="2">
    <source>
        <dbReference type="ARBA" id="ARBA00022692"/>
    </source>
</evidence>
<dbReference type="AlphaFoldDB" id="A0A9K3CNS5"/>